<dbReference type="STRING" id="405671.SAMN05421827_107217"/>
<sequence length="211" mass="24989">MTSNFLRFNMDASEYIKDKQLVIFELDDVLFPEKDYLLQVYYLFAQFIEYTEQKNAQPILEFMRNEYENNGAKKLFEKTANQFGIDTKYEYNFNLLHQNARLPLKLLLYKNMLEFMQTLVVDRKKIVIVTAGNPEQQLNKIKQTEWNGLEQYLTVYFVEELGQPKAEIFHNILNHKNLLANQALVVGANKFDEQQSKSINLQYIGSLEIYK</sequence>
<accession>A0A1G7V2L5</accession>
<dbReference type="InterPro" id="IPR041492">
    <property type="entry name" value="HAD_2"/>
</dbReference>
<dbReference type="SUPFAM" id="SSF56784">
    <property type="entry name" value="HAD-like"/>
    <property type="match status" value="1"/>
</dbReference>
<keyword evidence="2" id="KW-1185">Reference proteome</keyword>
<evidence type="ECO:0000313" key="1">
    <source>
        <dbReference type="EMBL" id="SDG53609.1"/>
    </source>
</evidence>
<dbReference type="Gene3D" id="3.40.50.1000">
    <property type="entry name" value="HAD superfamily/HAD-like"/>
    <property type="match status" value="1"/>
</dbReference>
<dbReference type="AlphaFoldDB" id="A0A1G7V2L5"/>
<organism evidence="1 2">
    <name type="scientific">Pedobacter terrae</name>
    <dbReference type="NCBI Taxonomy" id="405671"/>
    <lineage>
        <taxon>Bacteria</taxon>
        <taxon>Pseudomonadati</taxon>
        <taxon>Bacteroidota</taxon>
        <taxon>Sphingobacteriia</taxon>
        <taxon>Sphingobacteriales</taxon>
        <taxon>Sphingobacteriaceae</taxon>
        <taxon>Pedobacter</taxon>
    </lineage>
</organism>
<gene>
    <name evidence="1" type="ORF">SAMN05421827_107217</name>
</gene>
<protein>
    <submittedName>
        <fullName evidence="1">FMN phosphatase YigB, HAD superfamily</fullName>
    </submittedName>
</protein>
<dbReference type="Gene3D" id="1.10.150.520">
    <property type="match status" value="1"/>
</dbReference>
<evidence type="ECO:0000313" key="2">
    <source>
        <dbReference type="Proteomes" id="UP000199643"/>
    </source>
</evidence>
<dbReference type="EMBL" id="FNCH01000007">
    <property type="protein sequence ID" value="SDG53609.1"/>
    <property type="molecule type" value="Genomic_DNA"/>
</dbReference>
<proteinExistence type="predicted"/>
<dbReference type="Proteomes" id="UP000199643">
    <property type="component" value="Unassembled WGS sequence"/>
</dbReference>
<dbReference type="Pfam" id="PF13419">
    <property type="entry name" value="HAD_2"/>
    <property type="match status" value="1"/>
</dbReference>
<reference evidence="2" key="1">
    <citation type="submission" date="2016-10" db="EMBL/GenBank/DDBJ databases">
        <authorList>
            <person name="Varghese N."/>
            <person name="Submissions S."/>
        </authorList>
    </citation>
    <scope>NUCLEOTIDE SEQUENCE [LARGE SCALE GENOMIC DNA]</scope>
    <source>
        <strain evidence="2">DSM 17933</strain>
    </source>
</reference>
<name>A0A1G7V2L5_9SPHI</name>
<dbReference type="InterPro" id="IPR036412">
    <property type="entry name" value="HAD-like_sf"/>
</dbReference>
<dbReference type="InterPro" id="IPR023214">
    <property type="entry name" value="HAD_sf"/>
</dbReference>